<evidence type="ECO:0000313" key="1">
    <source>
        <dbReference type="EMBL" id="GFQ91351.1"/>
    </source>
</evidence>
<accession>A0A8X6L0V9</accession>
<organism evidence="1 2">
    <name type="scientific">Trichonephila clavata</name>
    <name type="common">Joro spider</name>
    <name type="synonym">Nephila clavata</name>
    <dbReference type="NCBI Taxonomy" id="2740835"/>
    <lineage>
        <taxon>Eukaryota</taxon>
        <taxon>Metazoa</taxon>
        <taxon>Ecdysozoa</taxon>
        <taxon>Arthropoda</taxon>
        <taxon>Chelicerata</taxon>
        <taxon>Arachnida</taxon>
        <taxon>Araneae</taxon>
        <taxon>Araneomorphae</taxon>
        <taxon>Entelegynae</taxon>
        <taxon>Araneoidea</taxon>
        <taxon>Nephilidae</taxon>
        <taxon>Trichonephila</taxon>
    </lineage>
</organism>
<proteinExistence type="predicted"/>
<reference evidence="1" key="1">
    <citation type="submission" date="2020-07" db="EMBL/GenBank/DDBJ databases">
        <title>Multicomponent nature underlies the extraordinary mechanical properties of spider dragline silk.</title>
        <authorList>
            <person name="Kono N."/>
            <person name="Nakamura H."/>
            <person name="Mori M."/>
            <person name="Yoshida Y."/>
            <person name="Ohtoshi R."/>
            <person name="Malay A.D."/>
            <person name="Moran D.A.P."/>
            <person name="Tomita M."/>
            <person name="Numata K."/>
            <person name="Arakawa K."/>
        </authorList>
    </citation>
    <scope>NUCLEOTIDE SEQUENCE</scope>
</reference>
<gene>
    <name evidence="1" type="ORF">TNCT_387371</name>
</gene>
<comment type="caution">
    <text evidence="1">The sequence shown here is derived from an EMBL/GenBank/DDBJ whole genome shotgun (WGS) entry which is preliminary data.</text>
</comment>
<dbReference type="EMBL" id="BMAO01023861">
    <property type="protein sequence ID" value="GFQ91351.1"/>
    <property type="molecule type" value="Genomic_DNA"/>
</dbReference>
<name>A0A8X6L0V9_TRICU</name>
<protein>
    <submittedName>
        <fullName evidence="1">Uncharacterized protein</fullName>
    </submittedName>
</protein>
<dbReference type="AlphaFoldDB" id="A0A8X6L0V9"/>
<sequence>MQLRGTNTLESTGNRKIGQKSKVGRCKAEIETCEIIQSHKSLSQFVNAIELDSQSLLERFSRALMQSHFRLGTQIRKTSLWARRFPEKRTCSRACCCLQTDIVLFVTTFREKKAGVLCNRFVTCYGSCQNGNDCGEHSVSLRRKIKPDT</sequence>
<keyword evidence="2" id="KW-1185">Reference proteome</keyword>
<evidence type="ECO:0000313" key="2">
    <source>
        <dbReference type="Proteomes" id="UP000887116"/>
    </source>
</evidence>
<dbReference type="Proteomes" id="UP000887116">
    <property type="component" value="Unassembled WGS sequence"/>
</dbReference>